<dbReference type="PANTHER" id="PTHR12138">
    <property type="entry name" value="PRIMATE-EXPANDED PROTEIN FAMILY"/>
    <property type="match status" value="1"/>
</dbReference>
<protein>
    <submittedName>
        <fullName evidence="3">Uncharacterized protein</fullName>
    </submittedName>
</protein>
<reference evidence="3" key="3">
    <citation type="submission" date="2025-09" db="UniProtKB">
        <authorList>
            <consortium name="Ensembl"/>
        </authorList>
    </citation>
    <scope>IDENTIFICATION</scope>
</reference>
<reference evidence="3 4" key="1">
    <citation type="submission" date="2012-03" db="EMBL/GenBank/DDBJ databases">
        <title>Whole Genome Assembly of Papio anubis.</title>
        <authorList>
            <person name="Liu Y.L."/>
            <person name="Abraham K.A."/>
            <person name="Akbar H.A."/>
            <person name="Ali S.A."/>
            <person name="Anosike U.A."/>
            <person name="Aqrawi P.A."/>
            <person name="Arias F.A."/>
            <person name="Attaway T.A."/>
            <person name="Awwad R.A."/>
            <person name="Babu C.B."/>
            <person name="Bandaranaike D.B."/>
            <person name="Battles P.B."/>
            <person name="Bell A.B."/>
            <person name="Beltran B.B."/>
            <person name="Berhane-Mersha D.B."/>
            <person name="Bess C.B."/>
            <person name="Bickham C.B."/>
            <person name="Bolden T.B."/>
            <person name="Carter K.C."/>
            <person name="Chau D.C."/>
            <person name="Chavez A.C."/>
            <person name="Clerc-Blankenburg K.C."/>
            <person name="Coyle M.C."/>
            <person name="Dao M.D."/>
            <person name="Davila M.L.D."/>
            <person name="Davy-Carroll L.D."/>
            <person name="Denson S.D."/>
            <person name="Dinh H.D."/>
            <person name="Fernandez S.F."/>
            <person name="Fernando P.F."/>
            <person name="Forbes L.F."/>
            <person name="Francis C.F."/>
            <person name="Francisco L.F."/>
            <person name="Fu Q.F."/>
            <person name="Garcia-Iii R.G."/>
            <person name="Garrett T.G."/>
            <person name="Gross S.G."/>
            <person name="Gubbala S.G."/>
            <person name="Hirani K.H."/>
            <person name="Hogues M.H."/>
            <person name="Hollins B.H."/>
            <person name="Jackson L.J."/>
            <person name="Javaid M.J."/>
            <person name="Jhangiani S.J."/>
            <person name="Johnson A.J."/>
            <person name="Johnson B.J."/>
            <person name="Jones J.J."/>
            <person name="Joshi V.J."/>
            <person name="Kalu J.K."/>
            <person name="Khan N.K."/>
            <person name="Korchina V.K."/>
            <person name="Kovar C.K."/>
            <person name="Lago L.L."/>
            <person name="Lara F.L."/>
            <person name="Le T.-K.L."/>
            <person name="Lee S.L."/>
            <person name="Legall-Iii F.L."/>
            <person name="Lemon S.L."/>
            <person name="Liu J.L."/>
            <person name="Liu Y.-S.L."/>
            <person name="Liyanage D.L."/>
            <person name="Lopez J.L."/>
            <person name="Lorensuhewa L.L."/>
            <person name="Mata R.M."/>
            <person name="Mathew T.M."/>
            <person name="Mercado C.M."/>
            <person name="Mercado I.M."/>
            <person name="Morales K.M."/>
            <person name="Morgan M.M."/>
            <person name="Munidasa M.M."/>
            <person name="Ngo D.N."/>
            <person name="Nguyen L.N."/>
            <person name="Nguyen T.N."/>
            <person name="Nguyen N.N."/>
            <person name="Obregon M.O."/>
            <person name="Okwuonu G.O."/>
            <person name="Ongeri F.O."/>
            <person name="Onwere C.O."/>
            <person name="Osifeso I.O."/>
            <person name="Parra A.P."/>
            <person name="Patil S.P."/>
            <person name="Perez A.P."/>
            <person name="Perez Y.P."/>
            <person name="Pham C.P."/>
            <person name="Pu L.-L.P."/>
            <person name="Puazo M.P."/>
            <person name="Quiroz J.Q."/>
            <person name="Rouhana J.R."/>
            <person name="Ruiz M.R."/>
            <person name="Ruiz S.-J.R."/>
            <person name="Saada N.S."/>
            <person name="Santibanez J.S."/>
            <person name="Scheel M.S."/>
            <person name="Schneider B.S."/>
            <person name="Simmons D.S."/>
            <person name="Sisson I.S."/>
            <person name="Tang L.-Y.T."/>
            <person name="Thornton R.T."/>
            <person name="Tisius J.T."/>
            <person name="Toledanes G.T."/>
            <person name="Trejos Z.T."/>
            <person name="Usmani K.U."/>
            <person name="Varghese R.V."/>
            <person name="Vattathil S.V."/>
            <person name="Vee V.V."/>
            <person name="Walker D.W."/>
            <person name="Weissenberger G.W."/>
            <person name="White C.W."/>
            <person name="Williams A.W."/>
            <person name="Woodworth J.W."/>
            <person name="Wright R.W."/>
            <person name="Zhu Y.Z."/>
            <person name="Han Y.H."/>
            <person name="Newsham I.N."/>
            <person name="Nazareth L.N."/>
            <person name="Worley K.W."/>
            <person name="Muzny D.M."/>
            <person name="Rogers J.R."/>
            <person name="Gibbs R.G."/>
        </authorList>
    </citation>
    <scope>NUCLEOTIDE SEQUENCE [LARGE SCALE GENOMIC DNA]</scope>
</reference>
<keyword evidence="2" id="KW-0812">Transmembrane</keyword>
<dbReference type="Ensembl" id="ENSPANT00000079340.1">
    <property type="protein sequence ID" value="ENSPANP00000058934.1"/>
    <property type="gene ID" value="ENSPANG00000042473.1"/>
</dbReference>
<sequence>MIGAHHLSSWLITRKDGSTQGPQQLWSPGPQIRHPAAPRGTQKAWERVPGRVHMTPHGDMLSHVHSHTAMNNALHSQTHCPASLPSALVDLTATGVQTMNCLTSLQFVLLLLLLLLFLRQSLTLLPRLEGSGIISAPCNLRLLGSSDSPASASQVAGTTGACHHAWLIFVFLVERGFHRVGQAGLELLTSSDPSASASQNVGITGMNHRTRPVRVLLAASSPVPRNLEKMLSGTRWMHRQPQGPSQPSYPSRPPDP</sequence>
<evidence type="ECO:0000313" key="4">
    <source>
        <dbReference type="Proteomes" id="UP000028761"/>
    </source>
</evidence>
<evidence type="ECO:0000256" key="2">
    <source>
        <dbReference type="SAM" id="Phobius"/>
    </source>
</evidence>
<keyword evidence="4" id="KW-1185">Reference proteome</keyword>
<dbReference type="PANTHER" id="PTHR12138:SF162">
    <property type="entry name" value="CHROMOSOME UNDETERMINED SCAFFOLD_275, WHOLE GENOME SHOTGUN SEQUENCE"/>
    <property type="match status" value="1"/>
</dbReference>
<reference evidence="3" key="2">
    <citation type="submission" date="2025-08" db="UniProtKB">
        <authorList>
            <consortium name="Ensembl"/>
        </authorList>
    </citation>
    <scope>IDENTIFICATION</scope>
</reference>
<feature type="compositionally biased region" description="Low complexity" evidence="1">
    <location>
        <begin position="240"/>
        <end position="249"/>
    </location>
</feature>
<name>A0A8I5R2B3_PAPAN</name>
<dbReference type="GeneTree" id="ENSGT01150000286943"/>
<proteinExistence type="predicted"/>
<dbReference type="PRINTS" id="PR02045">
    <property type="entry name" value="F138DOMAIN"/>
</dbReference>
<feature type="region of interest" description="Disordered" evidence="1">
    <location>
        <begin position="15"/>
        <end position="43"/>
    </location>
</feature>
<feature type="transmembrane region" description="Helical" evidence="2">
    <location>
        <begin position="97"/>
        <end position="118"/>
    </location>
</feature>
<evidence type="ECO:0000313" key="3">
    <source>
        <dbReference type="Ensembl" id="ENSPANP00000058934.1"/>
    </source>
</evidence>
<keyword evidence="2" id="KW-0472">Membrane</keyword>
<evidence type="ECO:0000256" key="1">
    <source>
        <dbReference type="SAM" id="MobiDB-lite"/>
    </source>
</evidence>
<organism evidence="3 4">
    <name type="scientific">Papio anubis</name>
    <name type="common">Olive baboon</name>
    <dbReference type="NCBI Taxonomy" id="9555"/>
    <lineage>
        <taxon>Eukaryota</taxon>
        <taxon>Metazoa</taxon>
        <taxon>Chordata</taxon>
        <taxon>Craniata</taxon>
        <taxon>Vertebrata</taxon>
        <taxon>Euteleostomi</taxon>
        <taxon>Mammalia</taxon>
        <taxon>Eutheria</taxon>
        <taxon>Euarchontoglires</taxon>
        <taxon>Primates</taxon>
        <taxon>Haplorrhini</taxon>
        <taxon>Catarrhini</taxon>
        <taxon>Cercopithecidae</taxon>
        <taxon>Cercopithecinae</taxon>
        <taxon>Papio</taxon>
    </lineage>
</organism>
<keyword evidence="2" id="KW-1133">Transmembrane helix</keyword>
<dbReference type="AlphaFoldDB" id="A0A8I5R2B3"/>
<accession>A0A8I5R2B3</accession>
<dbReference type="Proteomes" id="UP000028761">
    <property type="component" value="Chromosome 12"/>
</dbReference>
<feature type="region of interest" description="Disordered" evidence="1">
    <location>
        <begin position="233"/>
        <end position="256"/>
    </location>
</feature>